<sequence>DEAIVWNKERAIPEFDIEKCTLCHKCIEACEQNTLADFTEAKIAAKTGSTTMVR</sequence>
<dbReference type="SUPFAM" id="SSF54862">
    <property type="entry name" value="4Fe-4S ferredoxins"/>
    <property type="match status" value="1"/>
</dbReference>
<dbReference type="PROSITE" id="PS00198">
    <property type="entry name" value="4FE4S_FER_1"/>
    <property type="match status" value="1"/>
</dbReference>
<reference evidence="2" key="1">
    <citation type="journal article" date="2014" name="Front. Microbiol.">
        <title>High frequency of phylogenetically diverse reductive dehalogenase-homologous genes in deep subseafloor sedimentary metagenomes.</title>
        <authorList>
            <person name="Kawai M."/>
            <person name="Futagami T."/>
            <person name="Toyoda A."/>
            <person name="Takaki Y."/>
            <person name="Nishi S."/>
            <person name="Hori S."/>
            <person name="Arai W."/>
            <person name="Tsubouchi T."/>
            <person name="Morono Y."/>
            <person name="Uchiyama I."/>
            <person name="Ito T."/>
            <person name="Fujiyama A."/>
            <person name="Inagaki F."/>
            <person name="Takami H."/>
        </authorList>
    </citation>
    <scope>NUCLEOTIDE SEQUENCE</scope>
    <source>
        <strain evidence="2">Expedition CK06-06</strain>
    </source>
</reference>
<comment type="caution">
    <text evidence="2">The sequence shown here is derived from an EMBL/GenBank/DDBJ whole genome shotgun (WGS) entry which is preliminary data.</text>
</comment>
<feature type="domain" description="4Fe-4S ferredoxin-type" evidence="1">
    <location>
        <begin position="11"/>
        <end position="41"/>
    </location>
</feature>
<dbReference type="EMBL" id="BARV01029123">
    <property type="protein sequence ID" value="GAI41402.1"/>
    <property type="molecule type" value="Genomic_DNA"/>
</dbReference>
<accession>X1NBJ1</accession>
<gene>
    <name evidence="2" type="ORF">S06H3_46499</name>
</gene>
<proteinExistence type="predicted"/>
<name>X1NBJ1_9ZZZZ</name>
<dbReference type="InterPro" id="IPR017900">
    <property type="entry name" value="4Fe4S_Fe_S_CS"/>
</dbReference>
<dbReference type="Pfam" id="PF00037">
    <property type="entry name" value="Fer4"/>
    <property type="match status" value="1"/>
</dbReference>
<evidence type="ECO:0000259" key="1">
    <source>
        <dbReference type="PROSITE" id="PS51379"/>
    </source>
</evidence>
<dbReference type="PROSITE" id="PS51379">
    <property type="entry name" value="4FE4S_FER_2"/>
    <property type="match status" value="1"/>
</dbReference>
<dbReference type="AlphaFoldDB" id="X1NBJ1"/>
<protein>
    <recommendedName>
        <fullName evidence="1">4Fe-4S ferredoxin-type domain-containing protein</fullName>
    </recommendedName>
</protein>
<feature type="non-terminal residue" evidence="2">
    <location>
        <position position="1"/>
    </location>
</feature>
<organism evidence="2">
    <name type="scientific">marine sediment metagenome</name>
    <dbReference type="NCBI Taxonomy" id="412755"/>
    <lineage>
        <taxon>unclassified sequences</taxon>
        <taxon>metagenomes</taxon>
        <taxon>ecological metagenomes</taxon>
    </lineage>
</organism>
<evidence type="ECO:0000313" key="2">
    <source>
        <dbReference type="EMBL" id="GAI41402.1"/>
    </source>
</evidence>
<dbReference type="InterPro" id="IPR017896">
    <property type="entry name" value="4Fe4S_Fe-S-bd"/>
</dbReference>
<dbReference type="Gene3D" id="3.30.70.20">
    <property type="match status" value="1"/>
</dbReference>